<dbReference type="GO" id="GO:0000175">
    <property type="term" value="F:3'-5'-RNA exonuclease activity"/>
    <property type="evidence" value="ECO:0007669"/>
    <property type="project" value="TreeGrafter"/>
</dbReference>
<dbReference type="Proteomes" id="UP000054843">
    <property type="component" value="Unassembled WGS sequence"/>
</dbReference>
<protein>
    <submittedName>
        <fullName evidence="2">Protein angel-like protein 2</fullName>
    </submittedName>
</protein>
<dbReference type="PANTHER" id="PTHR12121">
    <property type="entry name" value="CARBON CATABOLITE REPRESSOR PROTEIN 4"/>
    <property type="match status" value="1"/>
</dbReference>
<organism evidence="2 3">
    <name type="scientific">Trichinella papuae</name>
    <dbReference type="NCBI Taxonomy" id="268474"/>
    <lineage>
        <taxon>Eukaryota</taxon>
        <taxon>Metazoa</taxon>
        <taxon>Ecdysozoa</taxon>
        <taxon>Nematoda</taxon>
        <taxon>Enoplea</taxon>
        <taxon>Dorylaimia</taxon>
        <taxon>Trichinellida</taxon>
        <taxon>Trichinellidae</taxon>
        <taxon>Trichinella</taxon>
    </lineage>
</organism>
<reference evidence="2 3" key="1">
    <citation type="submission" date="2015-01" db="EMBL/GenBank/DDBJ databases">
        <title>Evolution of Trichinella species and genotypes.</title>
        <authorList>
            <person name="Korhonen P.K."/>
            <person name="Edoardo P."/>
            <person name="Giuseppe L.R."/>
            <person name="Gasser R.B."/>
        </authorList>
    </citation>
    <scope>NUCLEOTIDE SEQUENCE [LARGE SCALE GENOMIC DNA]</scope>
    <source>
        <strain evidence="2">ISS1980</strain>
    </source>
</reference>
<proteinExistence type="predicted"/>
<evidence type="ECO:0000259" key="1">
    <source>
        <dbReference type="Pfam" id="PF03372"/>
    </source>
</evidence>
<evidence type="ECO:0000313" key="2">
    <source>
        <dbReference type="EMBL" id="KRZ75914.1"/>
    </source>
</evidence>
<dbReference type="PANTHER" id="PTHR12121:SF34">
    <property type="entry name" value="PROTEIN ANGEL"/>
    <property type="match status" value="1"/>
</dbReference>
<sequence length="529" mass="60224">MEFRDFYNENILTIDNGNTEQIEQFQNTLCKNCSAGLMLADSIRLTLIFNTPIWYTFEDIQEISQRVTVCQLTVEMNNLQKSRIILHIVMLTANKLKNTCPSKQHHMTKSLSSMLLTRIFNVRTFVTRKSNSAVGVSAQQPSSDESGDCLDAISRSGLGVRRQWKFDKLNGRRKLLLDVRKAKFRICSYNVLSQTIMERTMHLYRNCQAENLLWQNRWQRLSMEFDSIDADLFCLQEVQDMHYGNYFMQFFADKGFGGLYKRRTGTKPDGCAIFWRLSRFSLVSHDAVDYHVPNSTLDRDNVGLIASLRLQDGDERQRLVVANTHLLYNCARGDIKLGQLALLLAHLQLIAGTGNGDGDGDEPFEPLLLCGDLNSTPQSPLISLLKQGKLRLERLHSGQVSGQGSPVVGPLLRRPLLPAHLNIYEPTCTFQQHQQRQHYGNPAVIGHRIPLKSSYKFPAGEASRWISFLSSCDSAMVDHIFYASPRLHCIRYCSLLSRDQVISSVGFLPNAYCGSDHLPVISDFYYFFK</sequence>
<evidence type="ECO:0000313" key="3">
    <source>
        <dbReference type="Proteomes" id="UP000054843"/>
    </source>
</evidence>
<name>A0A0V1MWB9_9BILA</name>
<dbReference type="OrthoDB" id="10253982at2759"/>
<dbReference type="InterPro" id="IPR005135">
    <property type="entry name" value="Endo/exonuclease/phosphatase"/>
</dbReference>
<dbReference type="EMBL" id="JYDO01000033">
    <property type="protein sequence ID" value="KRZ75914.1"/>
    <property type="molecule type" value="Genomic_DNA"/>
</dbReference>
<dbReference type="InterPro" id="IPR036691">
    <property type="entry name" value="Endo/exonu/phosph_ase_sf"/>
</dbReference>
<accession>A0A0V1MWB9</accession>
<dbReference type="AlphaFoldDB" id="A0A0V1MWB9"/>
<feature type="domain" description="Endonuclease/exonuclease/phosphatase" evidence="1">
    <location>
        <begin position="188"/>
        <end position="517"/>
    </location>
</feature>
<dbReference type="Gene3D" id="3.60.10.10">
    <property type="entry name" value="Endonuclease/exonuclease/phosphatase"/>
    <property type="match status" value="1"/>
</dbReference>
<gene>
    <name evidence="2" type="primary">ANGEL2</name>
    <name evidence="2" type="ORF">T10_11651</name>
</gene>
<dbReference type="SUPFAM" id="SSF56219">
    <property type="entry name" value="DNase I-like"/>
    <property type="match status" value="1"/>
</dbReference>
<dbReference type="Pfam" id="PF03372">
    <property type="entry name" value="Exo_endo_phos"/>
    <property type="match status" value="1"/>
</dbReference>
<comment type="caution">
    <text evidence="2">The sequence shown here is derived from an EMBL/GenBank/DDBJ whole genome shotgun (WGS) entry which is preliminary data.</text>
</comment>
<dbReference type="InterPro" id="IPR050410">
    <property type="entry name" value="CCR4/nocturin_mRNA_transcr"/>
</dbReference>
<keyword evidence="3" id="KW-1185">Reference proteome</keyword>